<keyword evidence="3" id="KW-1185">Reference proteome</keyword>
<reference evidence="2 3" key="1">
    <citation type="submission" date="2024-09" db="EMBL/GenBank/DDBJ databases">
        <title>A chromosome-level genome assembly of Gray's grenadier anchovy, Coilia grayii.</title>
        <authorList>
            <person name="Fu Z."/>
        </authorList>
    </citation>
    <scope>NUCLEOTIDE SEQUENCE [LARGE SCALE GENOMIC DNA]</scope>
    <source>
        <strain evidence="2">G4</strain>
        <tissue evidence="2">Muscle</tissue>
    </source>
</reference>
<comment type="caution">
    <text evidence="2">The sequence shown here is derived from an EMBL/GenBank/DDBJ whole genome shotgun (WGS) entry which is preliminary data.</text>
</comment>
<dbReference type="EMBL" id="JBHFQA010000002">
    <property type="protein sequence ID" value="KAL2102405.1"/>
    <property type="molecule type" value="Genomic_DNA"/>
</dbReference>
<dbReference type="Proteomes" id="UP001591681">
    <property type="component" value="Unassembled WGS sequence"/>
</dbReference>
<organism evidence="2 3">
    <name type="scientific">Coilia grayii</name>
    <name type="common">Gray's grenadier anchovy</name>
    <dbReference type="NCBI Taxonomy" id="363190"/>
    <lineage>
        <taxon>Eukaryota</taxon>
        <taxon>Metazoa</taxon>
        <taxon>Chordata</taxon>
        <taxon>Craniata</taxon>
        <taxon>Vertebrata</taxon>
        <taxon>Euteleostomi</taxon>
        <taxon>Actinopterygii</taxon>
        <taxon>Neopterygii</taxon>
        <taxon>Teleostei</taxon>
        <taxon>Clupei</taxon>
        <taxon>Clupeiformes</taxon>
        <taxon>Clupeoidei</taxon>
        <taxon>Engraulidae</taxon>
        <taxon>Coilinae</taxon>
        <taxon>Coilia</taxon>
    </lineage>
</organism>
<feature type="compositionally biased region" description="Low complexity" evidence="1">
    <location>
        <begin position="90"/>
        <end position="110"/>
    </location>
</feature>
<accession>A0ABD1KTE9</accession>
<gene>
    <name evidence="2" type="ORF">ACEWY4_001573</name>
</gene>
<evidence type="ECO:0000256" key="1">
    <source>
        <dbReference type="SAM" id="MobiDB-lite"/>
    </source>
</evidence>
<name>A0ABD1KTE9_9TELE</name>
<sequence>MLFRVVLGPDNIRRLTVNEALDSVHQLKGILRESLQLTQDFEIQFEDPEFANELCNLSDISELPPEKATLKIINKAPELSDDVSSVSSLDTASVASSQSPTSYPSPSSMPLRRHENSEQWPSPFPIPQFSYDVELRLVKGNEVYRQNGTLLDVSREMKSNILNAICKSVFSYKAYPTKNELALVAAELVKKHPCLKDPSMGTCYDSWTMSLFYKVGNYRHKLKEAGCSEVSVNRRTPGKDGGKRLKRAKRCEVNFLPDIPAGQCQASLQLEKAALMEEMKKRHHNSTFISAKMEMTFSLRRKEIVDEEPLVADVLTQWPALFLEEQVYLEFYRITGVPLKDTFFSSLDEYAPKIIKLYRSRSGAFGEDLKSLLDKLDQKTTNVVLHRKTTALQGLPVFMRENTNSLFKSCLDTDVEDSNLRGTQMGILSVIEDDGATADTVNGNVRCFSVIIEEHIVVDDLPDLPTALALLFGLIYALNLKYPDELKYTFETLQKVFMHLDTNLSARVLSFRNKMLRM</sequence>
<evidence type="ECO:0000313" key="2">
    <source>
        <dbReference type="EMBL" id="KAL2102405.1"/>
    </source>
</evidence>
<dbReference type="PANTHER" id="PTHR31025:SF27">
    <property type="entry name" value="SI:CH211-193K19.2-RELATED"/>
    <property type="match status" value="1"/>
</dbReference>
<dbReference type="AlphaFoldDB" id="A0ABD1KTE9"/>
<proteinExistence type="predicted"/>
<protein>
    <submittedName>
        <fullName evidence="2">Uncharacterized protein</fullName>
    </submittedName>
</protein>
<evidence type="ECO:0000313" key="3">
    <source>
        <dbReference type="Proteomes" id="UP001591681"/>
    </source>
</evidence>
<feature type="region of interest" description="Disordered" evidence="1">
    <location>
        <begin position="90"/>
        <end position="119"/>
    </location>
</feature>
<dbReference type="PANTHER" id="PTHR31025">
    <property type="entry name" value="SI:CH211-196P9.1-RELATED"/>
    <property type="match status" value="1"/>
</dbReference>